<dbReference type="Gramene" id="Psat04G0412300-T2">
    <property type="protein sequence ID" value="KAI5420214.1"/>
    <property type="gene ID" value="KIW84_044123"/>
</dbReference>
<protein>
    <recommendedName>
        <fullName evidence="3">MULE transposase domain-containing protein</fullName>
    </recommendedName>
</protein>
<reference evidence="1 2" key="1">
    <citation type="journal article" date="2022" name="Nat. Genet.">
        <title>Improved pea reference genome and pan-genome highlight genomic features and evolutionary characteristics.</title>
        <authorList>
            <person name="Yang T."/>
            <person name="Liu R."/>
            <person name="Luo Y."/>
            <person name="Hu S."/>
            <person name="Wang D."/>
            <person name="Wang C."/>
            <person name="Pandey M.K."/>
            <person name="Ge S."/>
            <person name="Xu Q."/>
            <person name="Li N."/>
            <person name="Li G."/>
            <person name="Huang Y."/>
            <person name="Saxena R.K."/>
            <person name="Ji Y."/>
            <person name="Li M."/>
            <person name="Yan X."/>
            <person name="He Y."/>
            <person name="Liu Y."/>
            <person name="Wang X."/>
            <person name="Xiang C."/>
            <person name="Varshney R.K."/>
            <person name="Ding H."/>
            <person name="Gao S."/>
            <person name="Zong X."/>
        </authorList>
    </citation>
    <scope>NUCLEOTIDE SEQUENCE [LARGE SCALE GENOMIC DNA]</scope>
    <source>
        <strain evidence="1 2">cv. Zhongwan 6</strain>
    </source>
</reference>
<dbReference type="EMBL" id="JAMSHJ010000004">
    <property type="protein sequence ID" value="KAI5420214.1"/>
    <property type="molecule type" value="Genomic_DNA"/>
</dbReference>
<sequence length="128" mass="14528">MASSNGVKIQDIVYEIRSNFSIGITISRAWKAKQIAKALIEGDVVKQYILLWRYSAELRIVNFVNTCKINMEKVGAIIQPRPFIGVDECHLNTKYGGTLLIVVGRDPNDKYYPLAFGVCETETKESWR</sequence>
<evidence type="ECO:0008006" key="3">
    <source>
        <dbReference type="Google" id="ProtNLM"/>
    </source>
</evidence>
<gene>
    <name evidence="1" type="ORF">KIW84_044123</name>
</gene>
<evidence type="ECO:0000313" key="1">
    <source>
        <dbReference type="EMBL" id="KAI5420214.1"/>
    </source>
</evidence>
<comment type="caution">
    <text evidence="1">The sequence shown here is derived from an EMBL/GenBank/DDBJ whole genome shotgun (WGS) entry which is preliminary data.</text>
</comment>
<keyword evidence="2" id="KW-1185">Reference proteome</keyword>
<name>A0A9D4XHM0_PEA</name>
<dbReference type="Proteomes" id="UP001058974">
    <property type="component" value="Chromosome 4"/>
</dbReference>
<dbReference type="PANTHER" id="PTHR31973">
    <property type="entry name" value="POLYPROTEIN, PUTATIVE-RELATED"/>
    <property type="match status" value="1"/>
</dbReference>
<dbReference type="PANTHER" id="PTHR31973:SF195">
    <property type="entry name" value="MUDR FAMILY TRANSPOSASE"/>
    <property type="match status" value="1"/>
</dbReference>
<dbReference type="AlphaFoldDB" id="A0A9D4XHM0"/>
<evidence type="ECO:0000313" key="2">
    <source>
        <dbReference type="Proteomes" id="UP001058974"/>
    </source>
</evidence>
<proteinExistence type="predicted"/>
<organism evidence="1 2">
    <name type="scientific">Pisum sativum</name>
    <name type="common">Garden pea</name>
    <name type="synonym">Lathyrus oleraceus</name>
    <dbReference type="NCBI Taxonomy" id="3888"/>
    <lineage>
        <taxon>Eukaryota</taxon>
        <taxon>Viridiplantae</taxon>
        <taxon>Streptophyta</taxon>
        <taxon>Embryophyta</taxon>
        <taxon>Tracheophyta</taxon>
        <taxon>Spermatophyta</taxon>
        <taxon>Magnoliopsida</taxon>
        <taxon>eudicotyledons</taxon>
        <taxon>Gunneridae</taxon>
        <taxon>Pentapetalae</taxon>
        <taxon>rosids</taxon>
        <taxon>fabids</taxon>
        <taxon>Fabales</taxon>
        <taxon>Fabaceae</taxon>
        <taxon>Papilionoideae</taxon>
        <taxon>50 kb inversion clade</taxon>
        <taxon>NPAAA clade</taxon>
        <taxon>Hologalegina</taxon>
        <taxon>IRL clade</taxon>
        <taxon>Fabeae</taxon>
        <taxon>Lathyrus</taxon>
    </lineage>
</organism>
<accession>A0A9D4XHM0</accession>